<dbReference type="OrthoDB" id="5126350at2"/>
<evidence type="ECO:0000256" key="2">
    <source>
        <dbReference type="SAM" id="Phobius"/>
    </source>
</evidence>
<protein>
    <recommendedName>
        <fullName evidence="5">Large exoprotein</fullName>
    </recommendedName>
</protein>
<proteinExistence type="predicted"/>
<gene>
    <name evidence="3" type="ORF">B7R21_13270</name>
</gene>
<evidence type="ECO:0008006" key="5">
    <source>
        <dbReference type="Google" id="ProtNLM"/>
    </source>
</evidence>
<feature type="region of interest" description="Disordered" evidence="1">
    <location>
        <begin position="335"/>
        <end position="369"/>
    </location>
</feature>
<evidence type="ECO:0000313" key="4">
    <source>
        <dbReference type="Proteomes" id="UP000256709"/>
    </source>
</evidence>
<evidence type="ECO:0000256" key="1">
    <source>
        <dbReference type="SAM" id="MobiDB-lite"/>
    </source>
</evidence>
<dbReference type="AlphaFoldDB" id="A0A3E0VP88"/>
<dbReference type="EMBL" id="NBXA01000025">
    <property type="protein sequence ID" value="RFA11419.1"/>
    <property type="molecule type" value="Genomic_DNA"/>
</dbReference>
<keyword evidence="2" id="KW-0472">Membrane</keyword>
<comment type="caution">
    <text evidence="3">The sequence shown here is derived from an EMBL/GenBank/DDBJ whole genome shotgun (WGS) entry which is preliminary data.</text>
</comment>
<keyword evidence="2" id="KW-0812">Transmembrane</keyword>
<feature type="transmembrane region" description="Helical" evidence="2">
    <location>
        <begin position="6"/>
        <end position="28"/>
    </location>
</feature>
<accession>A0A3E0VP88</accession>
<reference evidence="3 4" key="1">
    <citation type="submission" date="2017-04" db="EMBL/GenBank/DDBJ databases">
        <title>Comparative genome analysis of Subtercola boreus.</title>
        <authorList>
            <person name="Cho Y.-J."/>
            <person name="Cho A."/>
            <person name="Kim O.-S."/>
            <person name="Lee J.-I."/>
        </authorList>
    </citation>
    <scope>NUCLEOTIDE SEQUENCE [LARGE SCALE GENOMIC DNA]</scope>
    <source>
        <strain evidence="3 4">P27444</strain>
    </source>
</reference>
<feature type="transmembrane region" description="Helical" evidence="2">
    <location>
        <begin position="141"/>
        <end position="161"/>
    </location>
</feature>
<dbReference type="Proteomes" id="UP000256709">
    <property type="component" value="Unassembled WGS sequence"/>
</dbReference>
<evidence type="ECO:0000313" key="3">
    <source>
        <dbReference type="EMBL" id="RFA11419.1"/>
    </source>
</evidence>
<name>A0A3E0VP88_9MICO</name>
<keyword evidence="2" id="KW-1133">Transmembrane helix</keyword>
<dbReference type="RefSeq" id="WP_116283740.1">
    <property type="nucleotide sequence ID" value="NZ_NBXA01000025.1"/>
</dbReference>
<feature type="transmembrane region" description="Helical" evidence="2">
    <location>
        <begin position="167"/>
        <end position="187"/>
    </location>
</feature>
<organism evidence="3 4">
    <name type="scientific">Subtercola boreus</name>
    <dbReference type="NCBI Taxonomy" id="120213"/>
    <lineage>
        <taxon>Bacteria</taxon>
        <taxon>Bacillati</taxon>
        <taxon>Actinomycetota</taxon>
        <taxon>Actinomycetes</taxon>
        <taxon>Micrococcales</taxon>
        <taxon>Microbacteriaceae</taxon>
        <taxon>Subtercola</taxon>
    </lineage>
</organism>
<sequence length="400" mass="41876">MTTDWLGGGLIVALAAVLWLIYLLPTWFRRNEYLSTERNTVRLQQTLRILAETSEVPDEVRVEANARSVAEQQRVLKKANAQNLLAERAGLQTLIEQGLALQAATRASEERTGSEDYETIVLSPRTPAPTLRQASLKLRRARAAASGILLLALVVTVLGAVQVAINGAWVVLVVGLVAATLCVTRLGRLARDARSLRARTLRENPHVAGGDARQAAGAGRNIRLRAATPAGTSSAEPDDHDYDIDLAYAESDDAARLPSDGAAQTGSAAPAGDASVADAAGASGWTPVPLPKPLYVGNRRIDGAMPVAAYARQAAERAEEALRAAARSSEEALRASQLADAAPDVTAAARRAATPGTTPAPAALSTPAPAPSRFASMGVVDTAETGAFDVDLILAKRRAG</sequence>
<feature type="compositionally biased region" description="Low complexity" evidence="1">
    <location>
        <begin position="335"/>
        <end position="367"/>
    </location>
</feature>